<dbReference type="InterPro" id="IPR036249">
    <property type="entry name" value="Thioredoxin-like_sf"/>
</dbReference>
<dbReference type="GO" id="GO:0034599">
    <property type="term" value="P:cellular response to oxidative stress"/>
    <property type="evidence" value="ECO:0007669"/>
    <property type="project" value="TreeGrafter"/>
</dbReference>
<comment type="caution">
    <text evidence="3">The sequence shown here is derived from an EMBL/GenBank/DDBJ whole genome shotgun (WGS) entry which is preliminary data.</text>
</comment>
<gene>
    <name evidence="3" type="ORF">PHJA_000462700</name>
</gene>
<dbReference type="Gene3D" id="3.40.30.10">
    <property type="entry name" value="Glutaredoxin"/>
    <property type="match status" value="1"/>
</dbReference>
<dbReference type="Pfam" id="PF00462">
    <property type="entry name" value="Glutaredoxin"/>
    <property type="match status" value="1"/>
</dbReference>
<keyword evidence="4" id="KW-1185">Reference proteome</keyword>
<dbReference type="PROSITE" id="PS00195">
    <property type="entry name" value="GLUTAREDOXIN_1"/>
    <property type="match status" value="1"/>
</dbReference>
<proteinExistence type="predicted"/>
<sequence>MALSKAKEIVAANPVVVFSKSYCPYCVAVKELMRKLGATFNVIELNTESESFFISRGICVVFFIFLLKFRGSYFLCHVFLDRLRLESASRSINYSWFWKKKS</sequence>
<accession>A0A830BG15</accession>
<dbReference type="InterPro" id="IPR002109">
    <property type="entry name" value="Glutaredoxin"/>
</dbReference>
<evidence type="ECO:0000313" key="4">
    <source>
        <dbReference type="Proteomes" id="UP000653305"/>
    </source>
</evidence>
<dbReference type="PANTHER" id="PTHR45694:SF14">
    <property type="entry name" value="GLUTAREDOXIN-C2"/>
    <property type="match status" value="1"/>
</dbReference>
<protein>
    <submittedName>
        <fullName evidence="3">Glutaredoxin</fullName>
    </submittedName>
</protein>
<dbReference type="OrthoDB" id="418495at2759"/>
<organism evidence="3 4">
    <name type="scientific">Phtheirospermum japonicum</name>
    <dbReference type="NCBI Taxonomy" id="374723"/>
    <lineage>
        <taxon>Eukaryota</taxon>
        <taxon>Viridiplantae</taxon>
        <taxon>Streptophyta</taxon>
        <taxon>Embryophyta</taxon>
        <taxon>Tracheophyta</taxon>
        <taxon>Spermatophyta</taxon>
        <taxon>Magnoliopsida</taxon>
        <taxon>eudicotyledons</taxon>
        <taxon>Gunneridae</taxon>
        <taxon>Pentapetalae</taxon>
        <taxon>asterids</taxon>
        <taxon>lamiids</taxon>
        <taxon>Lamiales</taxon>
        <taxon>Orobanchaceae</taxon>
        <taxon>Orobanchaceae incertae sedis</taxon>
        <taxon>Phtheirospermum</taxon>
    </lineage>
</organism>
<evidence type="ECO:0000259" key="2">
    <source>
        <dbReference type="Pfam" id="PF00462"/>
    </source>
</evidence>
<feature type="domain" description="Glutaredoxin" evidence="2">
    <location>
        <begin position="15"/>
        <end position="50"/>
    </location>
</feature>
<evidence type="ECO:0000313" key="3">
    <source>
        <dbReference type="EMBL" id="GFP83193.1"/>
    </source>
</evidence>
<dbReference type="InterPro" id="IPR011767">
    <property type="entry name" value="GLR_AS"/>
</dbReference>
<feature type="transmembrane region" description="Helical" evidence="1">
    <location>
        <begin position="53"/>
        <end position="80"/>
    </location>
</feature>
<dbReference type="PROSITE" id="PS51354">
    <property type="entry name" value="GLUTAREDOXIN_2"/>
    <property type="match status" value="1"/>
</dbReference>
<keyword evidence="1" id="KW-1133">Transmembrane helix</keyword>
<dbReference type="PANTHER" id="PTHR45694">
    <property type="entry name" value="GLUTAREDOXIN 2"/>
    <property type="match status" value="1"/>
</dbReference>
<keyword evidence="1" id="KW-0472">Membrane</keyword>
<reference evidence="3" key="1">
    <citation type="submission" date="2020-07" db="EMBL/GenBank/DDBJ databases">
        <title>Ethylene signaling mediates host invasion by parasitic plants.</title>
        <authorList>
            <person name="Yoshida S."/>
        </authorList>
    </citation>
    <scope>NUCLEOTIDE SEQUENCE</scope>
    <source>
        <strain evidence="3">Okayama</strain>
    </source>
</reference>
<dbReference type="GO" id="GO:0015038">
    <property type="term" value="F:glutathione disulfide oxidoreductase activity"/>
    <property type="evidence" value="ECO:0007669"/>
    <property type="project" value="TreeGrafter"/>
</dbReference>
<keyword evidence="1" id="KW-0812">Transmembrane</keyword>
<dbReference type="Proteomes" id="UP000653305">
    <property type="component" value="Unassembled WGS sequence"/>
</dbReference>
<dbReference type="GO" id="GO:0005737">
    <property type="term" value="C:cytoplasm"/>
    <property type="evidence" value="ECO:0007669"/>
    <property type="project" value="TreeGrafter"/>
</dbReference>
<name>A0A830BG15_9LAMI</name>
<dbReference type="EMBL" id="BMAC01000058">
    <property type="protein sequence ID" value="GFP83193.1"/>
    <property type="molecule type" value="Genomic_DNA"/>
</dbReference>
<dbReference type="SUPFAM" id="SSF52833">
    <property type="entry name" value="Thioredoxin-like"/>
    <property type="match status" value="1"/>
</dbReference>
<dbReference type="AlphaFoldDB" id="A0A830BG15"/>
<evidence type="ECO:0000256" key="1">
    <source>
        <dbReference type="SAM" id="Phobius"/>
    </source>
</evidence>